<gene>
    <name evidence="1" type="ORF">CUZ56_01821</name>
</gene>
<evidence type="ECO:0000313" key="2">
    <source>
        <dbReference type="Proteomes" id="UP000286947"/>
    </source>
</evidence>
<dbReference type="Proteomes" id="UP000286947">
    <property type="component" value="Unassembled WGS sequence"/>
</dbReference>
<keyword evidence="2" id="KW-1185">Reference proteome</keyword>
<dbReference type="Gene3D" id="1.10.10.60">
    <property type="entry name" value="Homeodomain-like"/>
    <property type="match status" value="1"/>
</dbReference>
<accession>A0A433SCS5</accession>
<evidence type="ECO:0000313" key="1">
    <source>
        <dbReference type="EMBL" id="RUS66541.1"/>
    </source>
</evidence>
<reference evidence="1 2" key="1">
    <citation type="submission" date="2018-01" db="EMBL/GenBank/DDBJ databases">
        <title>Saezia sanguinis gen. nov., sp. nov., in the order Burkholderiales isolated from human blood.</title>
        <authorList>
            <person name="Medina-Pascual M.J."/>
            <person name="Valdezate S."/>
            <person name="Monzon S."/>
            <person name="Cuesta I."/>
            <person name="Carrasco G."/>
            <person name="Villalon P."/>
            <person name="Saez-Nieto J.A."/>
        </authorList>
    </citation>
    <scope>NUCLEOTIDE SEQUENCE [LARGE SCALE GENOMIC DNA]</scope>
    <source>
        <strain evidence="1 2">CNM695-12</strain>
    </source>
</reference>
<sequence length="76" mass="8747">MEMCFNEKGRRIGQLHHRAKLTDHDVDLIFELRAQGLSLSQIACKMECGKTQVHYILSGERRGQAIARIRHVKMVS</sequence>
<dbReference type="AlphaFoldDB" id="A0A433SCS5"/>
<proteinExistence type="predicted"/>
<organism evidence="1 2">
    <name type="scientific">Saezia sanguinis</name>
    <dbReference type="NCBI Taxonomy" id="1965230"/>
    <lineage>
        <taxon>Bacteria</taxon>
        <taxon>Pseudomonadati</taxon>
        <taxon>Pseudomonadota</taxon>
        <taxon>Betaproteobacteria</taxon>
        <taxon>Burkholderiales</taxon>
        <taxon>Saeziaceae</taxon>
        <taxon>Saezia</taxon>
    </lineage>
</organism>
<dbReference type="EMBL" id="PQSP01000004">
    <property type="protein sequence ID" value="RUS66541.1"/>
    <property type="molecule type" value="Genomic_DNA"/>
</dbReference>
<name>A0A433SCS5_9BURK</name>
<evidence type="ECO:0008006" key="3">
    <source>
        <dbReference type="Google" id="ProtNLM"/>
    </source>
</evidence>
<protein>
    <recommendedName>
        <fullName evidence="3">Transposase IS30-like HTH domain-containing protein</fullName>
    </recommendedName>
</protein>
<dbReference type="RefSeq" id="WP_126980026.1">
    <property type="nucleotide sequence ID" value="NZ_PQSP01000004.1"/>
</dbReference>
<comment type="caution">
    <text evidence="1">The sequence shown here is derived from an EMBL/GenBank/DDBJ whole genome shotgun (WGS) entry which is preliminary data.</text>
</comment>